<dbReference type="Proteomes" id="UP000250140">
    <property type="component" value="Unassembled WGS sequence"/>
</dbReference>
<dbReference type="AlphaFoldDB" id="A0A8E2F359"/>
<evidence type="ECO:0000256" key="1">
    <source>
        <dbReference type="SAM" id="MobiDB-lite"/>
    </source>
</evidence>
<name>A0A8E2F359_9PEZI</name>
<accession>A0A8E2F359</accession>
<proteinExistence type="predicted"/>
<feature type="region of interest" description="Disordered" evidence="1">
    <location>
        <begin position="1"/>
        <end position="52"/>
    </location>
</feature>
<organism evidence="2 3">
    <name type="scientific">Glonium stellatum</name>
    <dbReference type="NCBI Taxonomy" id="574774"/>
    <lineage>
        <taxon>Eukaryota</taxon>
        <taxon>Fungi</taxon>
        <taxon>Dikarya</taxon>
        <taxon>Ascomycota</taxon>
        <taxon>Pezizomycotina</taxon>
        <taxon>Dothideomycetes</taxon>
        <taxon>Pleosporomycetidae</taxon>
        <taxon>Gloniales</taxon>
        <taxon>Gloniaceae</taxon>
        <taxon>Glonium</taxon>
    </lineage>
</organism>
<gene>
    <name evidence="2" type="ORF">AOQ84DRAFT_220623</name>
</gene>
<dbReference type="OrthoDB" id="60371at2759"/>
<feature type="non-terminal residue" evidence="2">
    <location>
        <position position="60"/>
    </location>
</feature>
<sequence length="60" mass="6057">MPGFTNSRTALAMPNAVHHANGTNGQNGAVAVSSTSTSTSTANTPSHPAFDSIPDVIEAF</sequence>
<reference evidence="2 3" key="1">
    <citation type="journal article" date="2016" name="Nat. Commun.">
        <title>Ectomycorrhizal ecology is imprinted in the genome of the dominant symbiotic fungus Cenococcum geophilum.</title>
        <authorList>
            <consortium name="DOE Joint Genome Institute"/>
            <person name="Peter M."/>
            <person name="Kohler A."/>
            <person name="Ohm R.A."/>
            <person name="Kuo A."/>
            <person name="Krutzmann J."/>
            <person name="Morin E."/>
            <person name="Arend M."/>
            <person name="Barry K.W."/>
            <person name="Binder M."/>
            <person name="Choi C."/>
            <person name="Clum A."/>
            <person name="Copeland A."/>
            <person name="Grisel N."/>
            <person name="Haridas S."/>
            <person name="Kipfer T."/>
            <person name="LaButti K."/>
            <person name="Lindquist E."/>
            <person name="Lipzen A."/>
            <person name="Maire R."/>
            <person name="Meier B."/>
            <person name="Mihaltcheva S."/>
            <person name="Molinier V."/>
            <person name="Murat C."/>
            <person name="Poggeler S."/>
            <person name="Quandt C.A."/>
            <person name="Sperisen C."/>
            <person name="Tritt A."/>
            <person name="Tisserant E."/>
            <person name="Crous P.W."/>
            <person name="Henrissat B."/>
            <person name="Nehls U."/>
            <person name="Egli S."/>
            <person name="Spatafora J.W."/>
            <person name="Grigoriev I.V."/>
            <person name="Martin F.M."/>
        </authorList>
    </citation>
    <scope>NUCLEOTIDE SEQUENCE [LARGE SCALE GENOMIC DNA]</scope>
    <source>
        <strain evidence="2 3">CBS 207.34</strain>
    </source>
</reference>
<evidence type="ECO:0000313" key="3">
    <source>
        <dbReference type="Proteomes" id="UP000250140"/>
    </source>
</evidence>
<protein>
    <submittedName>
        <fullName evidence="2">Uncharacterized protein</fullName>
    </submittedName>
</protein>
<keyword evidence="3" id="KW-1185">Reference proteome</keyword>
<dbReference type="EMBL" id="KV749397">
    <property type="protein sequence ID" value="OCL09594.1"/>
    <property type="molecule type" value="Genomic_DNA"/>
</dbReference>
<evidence type="ECO:0000313" key="2">
    <source>
        <dbReference type="EMBL" id="OCL09594.1"/>
    </source>
</evidence>